<keyword evidence="3" id="KW-0233">DNA recombination</keyword>
<dbReference type="InterPro" id="IPR025161">
    <property type="entry name" value="IS402-like_dom"/>
</dbReference>
<evidence type="ECO:0000256" key="1">
    <source>
        <dbReference type="ARBA" id="ARBA00022908"/>
    </source>
</evidence>
<dbReference type="Pfam" id="PF13340">
    <property type="entry name" value="DUF4096"/>
    <property type="match status" value="1"/>
</dbReference>
<feature type="compositionally biased region" description="Low complexity" evidence="7">
    <location>
        <begin position="677"/>
        <end position="694"/>
    </location>
</feature>
<dbReference type="InterPro" id="IPR038109">
    <property type="entry name" value="DNA_bind_recomb_sf"/>
</dbReference>
<dbReference type="STRING" id="235985.SAMN05414137_113176"/>
<dbReference type="InterPro" id="IPR036162">
    <property type="entry name" value="Resolvase-like_N_sf"/>
</dbReference>
<keyword evidence="1" id="KW-0229">DNA integration</keyword>
<keyword evidence="2" id="KW-0238">DNA-binding</keyword>
<dbReference type="eggNOG" id="COG3293">
    <property type="taxonomic scope" value="Bacteria"/>
</dbReference>
<dbReference type="Pfam" id="PF13408">
    <property type="entry name" value="Zn_ribbon_recom"/>
    <property type="match status" value="1"/>
</dbReference>
<keyword evidence="6" id="KW-0175">Coiled coil</keyword>
<dbReference type="eggNOG" id="COG1961">
    <property type="taxonomic scope" value="Bacteria"/>
</dbReference>
<evidence type="ECO:0000256" key="7">
    <source>
        <dbReference type="SAM" id="MobiDB-lite"/>
    </source>
</evidence>
<protein>
    <submittedName>
        <fullName evidence="9">Site-specific DNA recombinase</fullName>
    </submittedName>
</protein>
<dbReference type="InterPro" id="IPR006119">
    <property type="entry name" value="Resolv_N"/>
</dbReference>
<dbReference type="RefSeq" id="WP_082014839.1">
    <property type="nucleotide sequence ID" value="NZ_BBPN01000006.1"/>
</dbReference>
<feature type="coiled-coil region" evidence="6">
    <location>
        <begin position="393"/>
        <end position="488"/>
    </location>
</feature>
<gene>
    <name evidence="9" type="ORF">SAMN05414137_113176</name>
</gene>
<proteinExistence type="predicted"/>
<dbReference type="InterPro" id="IPR006118">
    <property type="entry name" value="Recombinase_CS"/>
</dbReference>
<dbReference type="PROSITE" id="PS51736">
    <property type="entry name" value="RECOMBINASES_3"/>
    <property type="match status" value="1"/>
</dbReference>
<dbReference type="PANTHER" id="PTHR30461:SF2">
    <property type="entry name" value="SERINE RECOMBINASE PINE-RELATED"/>
    <property type="match status" value="1"/>
</dbReference>
<dbReference type="AlphaFoldDB" id="A0A1H7TBD9"/>
<organism evidence="9 10">
    <name type="scientific">Streptacidiphilus jiangxiensis</name>
    <dbReference type="NCBI Taxonomy" id="235985"/>
    <lineage>
        <taxon>Bacteria</taxon>
        <taxon>Bacillati</taxon>
        <taxon>Actinomycetota</taxon>
        <taxon>Actinomycetes</taxon>
        <taxon>Kitasatosporales</taxon>
        <taxon>Streptomycetaceae</taxon>
        <taxon>Streptacidiphilus</taxon>
    </lineage>
</organism>
<evidence type="ECO:0000313" key="10">
    <source>
        <dbReference type="Proteomes" id="UP000183015"/>
    </source>
</evidence>
<sequence length="700" mass="77739">MRRRAQSRSLVRDAAGSARVAVYLRVSTVKQLKGYGLQVQLEESLAWLDYRLGQGRYAYEVFTDGGVSGKLAQRPDLDALNTAIRERRFDLVVFGKLDRIGRTMKDIHRWVYDTTDLGVRVATADGRIDSDDDMFGILLSLLAYMAELEHAMILDRTMGGREKKLTAGGWPGGVAPFWLQLPGKGSNDPPILREAGVRLLEAAAGLMADERRHAEDAARRLNLLGYRTTRGLPWTGANLIRTFQQTALDGYIVYRNTEHPRGASVRKGDDGLPLYGETVRIPVPTPLPADRVAAVRQALARRSFVKPAERGYLLSGRLKARCGHHYIGTHRSTRDRTTYRCSGHRAQPACDCQEILAEPLEAVVWGEMVKVLGDREKLRALAQEWIGDVPERARAYRERIAELDAQLEQHRRMRKTKLVALAAAMSGGGNDDTDTEIEIQEAIEELKAELKDKEARLRRMREETVEWLAEAEAQEERAQEVLELALHTEERLADMPVEKRQDLLGLLDVEVEVTSDVPGSLRRDGCLFEMWFEDHGELVPPALTDGEWERVAGLFPVLRAGPKIVPPRMAFEASLYKARTGLAWKDLPGTVTGGHRHHTVYQRALMQLKSGAWEQAVRALGPYDGTPVPPTYLLPDLHITASFDPRLSSLPRTAGDGESNVTGEGAERSFSSCSWPTRASSTATTAASCGRCSARPATAG</sequence>
<keyword evidence="10" id="KW-1185">Reference proteome</keyword>
<dbReference type="GO" id="GO:0000150">
    <property type="term" value="F:DNA strand exchange activity"/>
    <property type="evidence" value="ECO:0007669"/>
    <property type="project" value="InterPro"/>
</dbReference>
<feature type="region of interest" description="Disordered" evidence="7">
    <location>
        <begin position="648"/>
        <end position="700"/>
    </location>
</feature>
<feature type="domain" description="Resolvase/invertase-type recombinase catalytic" evidence="8">
    <location>
        <begin position="19"/>
        <end position="168"/>
    </location>
</feature>
<dbReference type="EMBL" id="FOAZ01000013">
    <property type="protein sequence ID" value="SEL81998.1"/>
    <property type="molecule type" value="Genomic_DNA"/>
</dbReference>
<reference evidence="10" key="1">
    <citation type="submission" date="2016-10" db="EMBL/GenBank/DDBJ databases">
        <authorList>
            <person name="Varghese N."/>
        </authorList>
    </citation>
    <scope>NUCLEOTIDE SEQUENCE [LARGE SCALE GENOMIC DNA]</scope>
    <source>
        <strain evidence="10">DSM 45096 / BCRC 16803 / CGMCC 4.1857 / CIP 109030 / JCM 12277 / KCTC 19219 / NBRC 100920 / 33214</strain>
    </source>
</reference>
<dbReference type="GO" id="GO:0003677">
    <property type="term" value="F:DNA binding"/>
    <property type="evidence" value="ECO:0007669"/>
    <property type="project" value="UniProtKB-KW"/>
</dbReference>
<name>A0A1H7TBD9_STRJI</name>
<accession>A0A1H7TBD9</accession>
<evidence type="ECO:0000313" key="9">
    <source>
        <dbReference type="EMBL" id="SEL81998.1"/>
    </source>
</evidence>
<dbReference type="Proteomes" id="UP000183015">
    <property type="component" value="Unassembled WGS sequence"/>
</dbReference>
<feature type="active site" description="O-(5'-phospho-DNA)-serine intermediate" evidence="4 5">
    <location>
        <position position="27"/>
    </location>
</feature>
<dbReference type="SMART" id="SM00857">
    <property type="entry name" value="Resolvase"/>
    <property type="match status" value="1"/>
</dbReference>
<dbReference type="Pfam" id="PF00239">
    <property type="entry name" value="Resolvase"/>
    <property type="match status" value="1"/>
</dbReference>
<dbReference type="GO" id="GO:0015074">
    <property type="term" value="P:DNA integration"/>
    <property type="evidence" value="ECO:0007669"/>
    <property type="project" value="UniProtKB-KW"/>
</dbReference>
<evidence type="ECO:0000256" key="3">
    <source>
        <dbReference type="ARBA" id="ARBA00023172"/>
    </source>
</evidence>
<dbReference type="InterPro" id="IPR025827">
    <property type="entry name" value="Zn_ribbon_recom_dom"/>
</dbReference>
<dbReference type="InterPro" id="IPR050639">
    <property type="entry name" value="SSR_resolvase"/>
</dbReference>
<dbReference type="Gene3D" id="3.90.1750.20">
    <property type="entry name" value="Putative Large Serine Recombinase, Chain B, Domain 2"/>
    <property type="match status" value="1"/>
</dbReference>
<evidence type="ECO:0000256" key="6">
    <source>
        <dbReference type="SAM" id="Coils"/>
    </source>
</evidence>
<evidence type="ECO:0000259" key="8">
    <source>
        <dbReference type="PROSITE" id="PS51736"/>
    </source>
</evidence>
<dbReference type="PANTHER" id="PTHR30461">
    <property type="entry name" value="DNA-INVERTASE FROM LAMBDOID PROPHAGE"/>
    <property type="match status" value="1"/>
</dbReference>
<dbReference type="Gene3D" id="3.40.50.1390">
    <property type="entry name" value="Resolvase, N-terminal catalytic domain"/>
    <property type="match status" value="1"/>
</dbReference>
<dbReference type="SUPFAM" id="SSF53041">
    <property type="entry name" value="Resolvase-like"/>
    <property type="match status" value="1"/>
</dbReference>
<evidence type="ECO:0000256" key="4">
    <source>
        <dbReference type="PIRSR" id="PIRSR606118-50"/>
    </source>
</evidence>
<evidence type="ECO:0000256" key="5">
    <source>
        <dbReference type="PROSITE-ProRule" id="PRU10137"/>
    </source>
</evidence>
<dbReference type="PROSITE" id="PS00397">
    <property type="entry name" value="RECOMBINASES_1"/>
    <property type="match status" value="1"/>
</dbReference>
<evidence type="ECO:0000256" key="2">
    <source>
        <dbReference type="ARBA" id="ARBA00023125"/>
    </source>
</evidence>
<dbReference type="CDD" id="cd00338">
    <property type="entry name" value="Ser_Recombinase"/>
    <property type="match status" value="1"/>
</dbReference>